<dbReference type="EMBL" id="QZEY01000009">
    <property type="protein sequence ID" value="RJL30324.1"/>
    <property type="molecule type" value="Genomic_DNA"/>
</dbReference>
<dbReference type="AlphaFoldDB" id="A0A3A4ASP7"/>
<keyword evidence="2" id="KW-1185">Reference proteome</keyword>
<gene>
    <name evidence="1" type="ORF">D5H75_22325</name>
</gene>
<reference evidence="1 2" key="1">
    <citation type="submission" date="2018-09" db="EMBL/GenBank/DDBJ databases">
        <title>YIM 75507 draft genome.</title>
        <authorList>
            <person name="Tang S."/>
            <person name="Feng Y."/>
        </authorList>
    </citation>
    <scope>NUCLEOTIDE SEQUENCE [LARGE SCALE GENOMIC DNA]</scope>
    <source>
        <strain evidence="1 2">YIM 75507</strain>
    </source>
</reference>
<protein>
    <submittedName>
        <fullName evidence="1">Uncharacterized protein</fullName>
    </submittedName>
</protein>
<dbReference type="OrthoDB" id="3523798at2"/>
<evidence type="ECO:0000313" key="1">
    <source>
        <dbReference type="EMBL" id="RJL30324.1"/>
    </source>
</evidence>
<name>A0A3A4ASP7_9ACTN</name>
<proteinExistence type="predicted"/>
<sequence>MAHELTAFWIDAGVSGGKSAQERYGERLRAWRHGFTASDETRADGDVTANPLRFALAAWDVAVGPGADPPYVRHHPRVLSVACHRPSGTHLVLAVIELAMPPPGELPPGWHTWRREEGVGTARVAPPYDAKAALGRLELRVPILEERMPTPTASQAEGLPNLVDAQASLEAIVNELNAAAGPFLRELERDA</sequence>
<accession>A0A3A4ASP7</accession>
<comment type="caution">
    <text evidence="1">The sequence shown here is derived from an EMBL/GenBank/DDBJ whole genome shotgun (WGS) entry which is preliminary data.</text>
</comment>
<dbReference type="Proteomes" id="UP000265768">
    <property type="component" value="Unassembled WGS sequence"/>
</dbReference>
<evidence type="ECO:0000313" key="2">
    <source>
        <dbReference type="Proteomes" id="UP000265768"/>
    </source>
</evidence>
<organism evidence="1 2">
    <name type="scientific">Bailinhaonella thermotolerans</name>
    <dbReference type="NCBI Taxonomy" id="1070861"/>
    <lineage>
        <taxon>Bacteria</taxon>
        <taxon>Bacillati</taxon>
        <taxon>Actinomycetota</taxon>
        <taxon>Actinomycetes</taxon>
        <taxon>Streptosporangiales</taxon>
        <taxon>Streptosporangiaceae</taxon>
        <taxon>Bailinhaonella</taxon>
    </lineage>
</organism>
<dbReference type="RefSeq" id="WP_119928470.1">
    <property type="nucleotide sequence ID" value="NZ_QZEY01000009.1"/>
</dbReference>